<protein>
    <recommendedName>
        <fullName evidence="3">Carboxypeptidase regulatory-like domain-containing protein</fullName>
    </recommendedName>
</protein>
<accession>A0ABQ1JW03</accession>
<evidence type="ECO:0000313" key="1">
    <source>
        <dbReference type="EMBL" id="GGB78334.1"/>
    </source>
</evidence>
<dbReference type="EMBL" id="BMJE01000004">
    <property type="protein sequence ID" value="GGB78334.1"/>
    <property type="molecule type" value="Genomic_DNA"/>
</dbReference>
<gene>
    <name evidence="1" type="ORF">GCM10007424_18060</name>
</gene>
<dbReference type="SUPFAM" id="SSF49464">
    <property type="entry name" value="Carboxypeptidase regulatory domain-like"/>
    <property type="match status" value="1"/>
</dbReference>
<dbReference type="Proteomes" id="UP000615760">
    <property type="component" value="Unassembled WGS sequence"/>
</dbReference>
<evidence type="ECO:0008006" key="3">
    <source>
        <dbReference type="Google" id="ProtNLM"/>
    </source>
</evidence>
<organism evidence="1 2">
    <name type="scientific">Flavobacterium suaedae</name>
    <dbReference type="NCBI Taxonomy" id="1767027"/>
    <lineage>
        <taxon>Bacteria</taxon>
        <taxon>Pseudomonadati</taxon>
        <taxon>Bacteroidota</taxon>
        <taxon>Flavobacteriia</taxon>
        <taxon>Flavobacteriales</taxon>
        <taxon>Flavobacteriaceae</taxon>
        <taxon>Flavobacterium</taxon>
    </lineage>
</organism>
<sequence>MLLLNGLLFLFVSCDCHQIIRGTVIDKETNKPLENILVYKKSDKEYTRILTDSLGIFELSDVSGGLWGCPPMEIVIEGEGYLKKEGEIPAGGEKTIELEVDKNSKQ</sequence>
<comment type="caution">
    <text evidence="1">The sequence shown here is derived from an EMBL/GenBank/DDBJ whole genome shotgun (WGS) entry which is preliminary data.</text>
</comment>
<proteinExistence type="predicted"/>
<reference evidence="2" key="1">
    <citation type="journal article" date="2019" name="Int. J. Syst. Evol. Microbiol.">
        <title>The Global Catalogue of Microorganisms (GCM) 10K type strain sequencing project: providing services to taxonomists for standard genome sequencing and annotation.</title>
        <authorList>
            <consortium name="The Broad Institute Genomics Platform"/>
            <consortium name="The Broad Institute Genome Sequencing Center for Infectious Disease"/>
            <person name="Wu L."/>
            <person name="Ma J."/>
        </authorList>
    </citation>
    <scope>NUCLEOTIDE SEQUENCE [LARGE SCALE GENOMIC DNA]</scope>
    <source>
        <strain evidence="2">CGMCC 1.15461</strain>
    </source>
</reference>
<name>A0ABQ1JW03_9FLAO</name>
<keyword evidence="2" id="KW-1185">Reference proteome</keyword>
<evidence type="ECO:0000313" key="2">
    <source>
        <dbReference type="Proteomes" id="UP000615760"/>
    </source>
</evidence>
<dbReference type="InterPro" id="IPR008969">
    <property type="entry name" value="CarboxyPept-like_regulatory"/>
</dbReference>